<dbReference type="GO" id="GO:0005886">
    <property type="term" value="C:plasma membrane"/>
    <property type="evidence" value="ECO:0007669"/>
    <property type="project" value="InterPro"/>
</dbReference>
<reference evidence="7 8" key="1">
    <citation type="submission" date="2020-04" db="EMBL/GenBank/DDBJ databases">
        <title>Azohydromonas sp. isolated from soil.</title>
        <authorList>
            <person name="Dahal R.H."/>
        </authorList>
    </citation>
    <scope>NUCLEOTIDE SEQUENCE [LARGE SCALE GENOMIC DNA]</scope>
    <source>
        <strain evidence="7 8">G-1-1-14</strain>
    </source>
</reference>
<evidence type="ECO:0000256" key="3">
    <source>
        <dbReference type="ARBA" id="ARBA00022692"/>
    </source>
</evidence>
<dbReference type="GO" id="GO:0015221">
    <property type="term" value="F:lipopolysaccharide transmembrane transporter activity"/>
    <property type="evidence" value="ECO:0007669"/>
    <property type="project" value="InterPro"/>
</dbReference>
<dbReference type="GO" id="GO:0017089">
    <property type="term" value="F:glycolipid transfer activity"/>
    <property type="evidence" value="ECO:0007669"/>
    <property type="project" value="TreeGrafter"/>
</dbReference>
<dbReference type="Gene3D" id="2.60.450.10">
    <property type="entry name" value="Lipopolysaccharide (LPS) transport protein A like domain"/>
    <property type="match status" value="1"/>
</dbReference>
<evidence type="ECO:0000256" key="1">
    <source>
        <dbReference type="ARBA" id="ARBA00022475"/>
    </source>
</evidence>
<keyword evidence="1" id="KW-1003">Cell membrane</keyword>
<keyword evidence="8" id="KW-1185">Reference proteome</keyword>
<evidence type="ECO:0000313" key="8">
    <source>
        <dbReference type="Proteomes" id="UP000574067"/>
    </source>
</evidence>
<dbReference type="Proteomes" id="UP000574067">
    <property type="component" value="Unassembled WGS sequence"/>
</dbReference>
<keyword evidence="3 6" id="KW-0812">Transmembrane</keyword>
<dbReference type="PANTHER" id="PTHR37481:SF1">
    <property type="entry name" value="LIPOPOLYSACCHARIDE EXPORT SYSTEM PROTEIN LPTC"/>
    <property type="match status" value="1"/>
</dbReference>
<evidence type="ECO:0000256" key="4">
    <source>
        <dbReference type="ARBA" id="ARBA00022989"/>
    </source>
</evidence>
<dbReference type="AlphaFoldDB" id="A0A848FEK1"/>
<name>A0A848FEK1_9BURK</name>
<gene>
    <name evidence="7" type="primary">lptC</name>
    <name evidence="7" type="ORF">HHL10_27130</name>
</gene>
<keyword evidence="4 6" id="KW-1133">Transmembrane helix</keyword>
<dbReference type="InterPro" id="IPR010664">
    <property type="entry name" value="LipoPS_assembly_LptC-rel"/>
</dbReference>
<accession>A0A848FEK1</accession>
<dbReference type="EMBL" id="JABBFW010000036">
    <property type="protein sequence ID" value="NML18647.1"/>
    <property type="molecule type" value="Genomic_DNA"/>
</dbReference>
<keyword evidence="2" id="KW-0997">Cell inner membrane</keyword>
<evidence type="ECO:0000256" key="2">
    <source>
        <dbReference type="ARBA" id="ARBA00022519"/>
    </source>
</evidence>
<keyword evidence="5 6" id="KW-0472">Membrane</keyword>
<sequence length="200" mass="22695">MPWGLRLREWVLAYLPLLLMALLALATWWLVKNTPIVSAPGSERPLRHEPDYTMQGFTLQRFTPTGALRVQIEGTQMRHYPDTDTFEIDEVRVRSLGEDGSVIRARAQRALSDGKGTHVQLLGGAQVVRETRDGQPPVEFRSEFLQVFLDTERVQTDQPVQMLQAGNDMRAAGLDYDHRSRVAQLKGPVKARLDPPGRRR</sequence>
<organism evidence="7 8">
    <name type="scientific">Azohydromonas caseinilytica</name>
    <dbReference type="NCBI Taxonomy" id="2728836"/>
    <lineage>
        <taxon>Bacteria</taxon>
        <taxon>Pseudomonadati</taxon>
        <taxon>Pseudomonadota</taxon>
        <taxon>Betaproteobacteria</taxon>
        <taxon>Burkholderiales</taxon>
        <taxon>Sphaerotilaceae</taxon>
        <taxon>Azohydromonas</taxon>
    </lineage>
</organism>
<evidence type="ECO:0000313" key="7">
    <source>
        <dbReference type="EMBL" id="NML18647.1"/>
    </source>
</evidence>
<evidence type="ECO:0000256" key="5">
    <source>
        <dbReference type="ARBA" id="ARBA00023136"/>
    </source>
</evidence>
<proteinExistence type="predicted"/>
<dbReference type="Pfam" id="PF06835">
    <property type="entry name" value="LptC"/>
    <property type="match status" value="1"/>
</dbReference>
<dbReference type="NCBIfam" id="TIGR04409">
    <property type="entry name" value="LptC_YrbK"/>
    <property type="match status" value="1"/>
</dbReference>
<comment type="caution">
    <text evidence="7">The sequence shown here is derived from an EMBL/GenBank/DDBJ whole genome shotgun (WGS) entry which is preliminary data.</text>
</comment>
<dbReference type="InterPro" id="IPR026265">
    <property type="entry name" value="LptC"/>
</dbReference>
<dbReference type="GO" id="GO:0030288">
    <property type="term" value="C:outer membrane-bounded periplasmic space"/>
    <property type="evidence" value="ECO:0007669"/>
    <property type="project" value="TreeGrafter"/>
</dbReference>
<dbReference type="InterPro" id="IPR052363">
    <property type="entry name" value="LPS_export_LptC"/>
</dbReference>
<evidence type="ECO:0000256" key="6">
    <source>
        <dbReference type="SAM" id="Phobius"/>
    </source>
</evidence>
<feature type="transmembrane region" description="Helical" evidence="6">
    <location>
        <begin position="12"/>
        <end position="31"/>
    </location>
</feature>
<dbReference type="PANTHER" id="PTHR37481">
    <property type="entry name" value="LIPOPOLYSACCHARIDE EXPORT SYSTEM PROTEIN LPTC"/>
    <property type="match status" value="1"/>
</dbReference>
<protein>
    <submittedName>
        <fullName evidence="7">LPS export ABC transporter periplasmic protein LptC</fullName>
    </submittedName>
</protein>